<keyword evidence="5 6" id="KW-0472">Membrane</keyword>
<evidence type="ECO:0000256" key="3">
    <source>
        <dbReference type="ARBA" id="ARBA00022692"/>
    </source>
</evidence>
<dbReference type="FunCoup" id="Q752K6">
    <property type="interactions" value="31"/>
</dbReference>
<sequence length="315" mass="35316">MNVRVAVAAYGSKWCICGRVVAASAPPARMALPLGDEGRFREMLAQAGARAHRMHLLGVPPTYWAVGGATLMLVALLTRVYGWLYERSVLVATYCSNVLLFGLSDCAAQGLACAATEASRAGGPLAATRELLVQLRPQPPVRLDEEDELRAFSDYGPRPESHMTESEGVWVEEEPRRFDFYRWGCFMLWGAVMANFQVPWYRLLNYLYTDDPTVVQVLERVLSDQLLYSPLSLYCFFWYSNYVIEGGTEETFALKIQRVYVSTLGCNYAVWPLVQFLNFLVIPKSLQVPFSSSVGVLWNIFLSLRAASSRGEGEF</sequence>
<evidence type="ECO:0000256" key="1">
    <source>
        <dbReference type="ARBA" id="ARBA00004141"/>
    </source>
</evidence>
<organism evidence="7 8">
    <name type="scientific">Eremothecium gossypii (strain ATCC 10895 / CBS 109.51 / FGSC 9923 / NRRL Y-1056)</name>
    <name type="common">Yeast</name>
    <name type="synonym">Ashbya gossypii</name>
    <dbReference type="NCBI Taxonomy" id="284811"/>
    <lineage>
        <taxon>Eukaryota</taxon>
        <taxon>Fungi</taxon>
        <taxon>Dikarya</taxon>
        <taxon>Ascomycota</taxon>
        <taxon>Saccharomycotina</taxon>
        <taxon>Saccharomycetes</taxon>
        <taxon>Saccharomycetales</taxon>
        <taxon>Saccharomycetaceae</taxon>
        <taxon>Eremothecium</taxon>
    </lineage>
</organism>
<keyword evidence="3 6" id="KW-0812">Transmembrane</keyword>
<dbReference type="EMBL" id="AE016819">
    <property type="protein sequence ID" value="AAS53939.2"/>
    <property type="molecule type" value="Genomic_DNA"/>
</dbReference>
<dbReference type="HOGENOM" id="CLU_049109_8_0_1"/>
<reference evidence="7 8" key="1">
    <citation type="journal article" date="2004" name="Science">
        <title>The Ashbya gossypii genome as a tool for mapping the ancient Saccharomyces cerevisiae genome.</title>
        <authorList>
            <person name="Dietrich F.S."/>
            <person name="Voegeli S."/>
            <person name="Brachat S."/>
            <person name="Lerch A."/>
            <person name="Gates K."/>
            <person name="Steiner S."/>
            <person name="Mohr C."/>
            <person name="Pohlmann R."/>
            <person name="Luedi P."/>
            <person name="Choi S."/>
            <person name="Wing R.A."/>
            <person name="Flavier A."/>
            <person name="Gaffney T.D."/>
            <person name="Philippsen P."/>
        </authorList>
    </citation>
    <scope>NUCLEOTIDE SEQUENCE [LARGE SCALE GENOMIC DNA]</scope>
    <source>
        <strain evidence="8">ATCC 10895 / CBS 109.51 / FGSC 9923 / NRRL Y-1056</strain>
    </source>
</reference>
<evidence type="ECO:0000256" key="6">
    <source>
        <dbReference type="RuleBase" id="RU363053"/>
    </source>
</evidence>
<dbReference type="STRING" id="284811.Q752K6"/>
<dbReference type="OrthoDB" id="10267969at2759"/>
<dbReference type="Proteomes" id="UP000000591">
    <property type="component" value="Chromosome VI"/>
</dbReference>
<protein>
    <submittedName>
        <fullName evidence="7">AFR568Cp</fullName>
    </submittedName>
</protein>
<dbReference type="PANTHER" id="PTHR11266:SF50">
    <property type="entry name" value="VACUOLAR MEMBRANE PROTEIN YOR292C"/>
    <property type="match status" value="1"/>
</dbReference>
<comment type="subcellular location">
    <subcellularLocation>
        <location evidence="1">Membrane</location>
        <topology evidence="1">Multi-pass membrane protein</topology>
    </subcellularLocation>
</comment>
<evidence type="ECO:0000256" key="5">
    <source>
        <dbReference type="ARBA" id="ARBA00023136"/>
    </source>
</evidence>
<dbReference type="eggNOG" id="KOG1944">
    <property type="taxonomic scope" value="Eukaryota"/>
</dbReference>
<accession>Q752K6</accession>
<dbReference type="InterPro" id="IPR007248">
    <property type="entry name" value="Mpv17_PMP22"/>
</dbReference>
<evidence type="ECO:0000313" key="7">
    <source>
        <dbReference type="EMBL" id="AAS53939.2"/>
    </source>
</evidence>
<dbReference type="GO" id="GO:0016020">
    <property type="term" value="C:membrane"/>
    <property type="evidence" value="ECO:0007669"/>
    <property type="project" value="UniProtKB-SubCell"/>
</dbReference>
<dbReference type="GO" id="GO:0005737">
    <property type="term" value="C:cytoplasm"/>
    <property type="evidence" value="ECO:0000318"/>
    <property type="project" value="GO_Central"/>
</dbReference>
<evidence type="ECO:0000256" key="2">
    <source>
        <dbReference type="ARBA" id="ARBA00006824"/>
    </source>
</evidence>
<dbReference type="PANTHER" id="PTHR11266">
    <property type="entry name" value="PEROXISOMAL MEMBRANE PROTEIN 2, PXMP2 MPV17"/>
    <property type="match status" value="1"/>
</dbReference>
<dbReference type="RefSeq" id="NP_986115.2">
    <property type="nucleotide sequence ID" value="NM_212251.2"/>
</dbReference>
<dbReference type="GeneID" id="4622396"/>
<dbReference type="GO" id="GO:0005739">
    <property type="term" value="C:mitochondrion"/>
    <property type="evidence" value="ECO:0000318"/>
    <property type="project" value="GO_Central"/>
</dbReference>
<dbReference type="Pfam" id="PF04117">
    <property type="entry name" value="Mpv17_PMP22"/>
    <property type="match status" value="1"/>
</dbReference>
<gene>
    <name evidence="7" type="ORF">AGOS_AFR568C</name>
</gene>
<proteinExistence type="inferred from homology"/>
<dbReference type="KEGG" id="ago:AGOS_AFR568C"/>
<keyword evidence="4 6" id="KW-1133">Transmembrane helix</keyword>
<dbReference type="AlphaFoldDB" id="Q752K6"/>
<evidence type="ECO:0000256" key="4">
    <source>
        <dbReference type="ARBA" id="ARBA00022989"/>
    </source>
</evidence>
<feature type="transmembrane region" description="Helical" evidence="6">
    <location>
        <begin position="63"/>
        <end position="84"/>
    </location>
</feature>
<name>Q752K6_EREGS</name>
<dbReference type="InParanoid" id="Q752K6"/>
<comment type="caution">
    <text evidence="6">Lacks conserved residue(s) required for the propagation of feature annotation.</text>
</comment>
<evidence type="ECO:0000313" key="8">
    <source>
        <dbReference type="Proteomes" id="UP000000591"/>
    </source>
</evidence>
<keyword evidence="8" id="KW-1185">Reference proteome</keyword>
<comment type="similarity">
    <text evidence="2 6">Belongs to the peroxisomal membrane protein PXMP2/4 family.</text>
</comment>
<reference evidence="8" key="2">
    <citation type="journal article" date="2013" name="G3 (Bethesda)">
        <title>Genomes of Ashbya fungi isolated from insects reveal four mating-type loci, numerous translocations, lack of transposons, and distinct gene duplications.</title>
        <authorList>
            <person name="Dietrich F.S."/>
            <person name="Voegeli S."/>
            <person name="Kuo S."/>
            <person name="Philippsen P."/>
        </authorList>
    </citation>
    <scope>GENOME REANNOTATION</scope>
    <source>
        <strain evidence="8">ATCC 10895 / CBS 109.51 / FGSC 9923 / NRRL Y-1056</strain>
    </source>
</reference>